<organism evidence="3 4">
    <name type="scientific">Rubrivivax benzoatilyticus</name>
    <dbReference type="NCBI Taxonomy" id="316997"/>
    <lineage>
        <taxon>Bacteria</taxon>
        <taxon>Pseudomonadati</taxon>
        <taxon>Pseudomonadota</taxon>
        <taxon>Betaproteobacteria</taxon>
        <taxon>Burkholderiales</taxon>
        <taxon>Sphaerotilaceae</taxon>
        <taxon>Rubrivivax</taxon>
    </lineage>
</organism>
<reference evidence="3 4" key="1">
    <citation type="submission" date="2020-03" db="EMBL/GenBank/DDBJ databases">
        <title>Rubrivivax benzoatilyticus JA2 (sequenced after 10 years sub-culturing).</title>
        <authorList>
            <person name="Gupta D."/>
            <person name="Chintalapati S."/>
            <person name="Chintalapati V.R."/>
        </authorList>
    </citation>
    <scope>NUCLEOTIDE SEQUENCE [LARGE SCALE GENOMIC DNA]</scope>
    <source>
        <strain evidence="3 4">JA2-Mal</strain>
    </source>
</reference>
<dbReference type="PROSITE" id="PS51353">
    <property type="entry name" value="ARSC"/>
    <property type="match status" value="1"/>
</dbReference>
<comment type="similarity">
    <text evidence="1 2">Belongs to the ArsC family.</text>
</comment>
<evidence type="ECO:0000313" key="4">
    <source>
        <dbReference type="Proteomes" id="UP000802098"/>
    </source>
</evidence>
<keyword evidence="4" id="KW-1185">Reference proteome</keyword>
<dbReference type="Proteomes" id="UP000802098">
    <property type="component" value="Unassembled WGS sequence"/>
</dbReference>
<dbReference type="Pfam" id="PF03960">
    <property type="entry name" value="ArsC"/>
    <property type="match status" value="1"/>
</dbReference>
<evidence type="ECO:0000256" key="1">
    <source>
        <dbReference type="ARBA" id="ARBA00007198"/>
    </source>
</evidence>
<evidence type="ECO:0000313" key="3">
    <source>
        <dbReference type="EMBL" id="NHK97292.1"/>
    </source>
</evidence>
<proteinExistence type="inferred from homology"/>
<gene>
    <name evidence="3" type="ORF">G7087_02785</name>
</gene>
<name>A0ABX0HQE7_9BURK</name>
<dbReference type="InterPro" id="IPR036249">
    <property type="entry name" value="Thioredoxin-like_sf"/>
</dbReference>
<dbReference type="InterPro" id="IPR006504">
    <property type="entry name" value="Tscrpt_reg_Spx/MgsR"/>
</dbReference>
<dbReference type="EMBL" id="JAAOCD010000001">
    <property type="protein sequence ID" value="NHK97292.1"/>
    <property type="molecule type" value="Genomic_DNA"/>
</dbReference>
<dbReference type="SUPFAM" id="SSF52833">
    <property type="entry name" value="Thioredoxin-like"/>
    <property type="match status" value="1"/>
</dbReference>
<sequence>MIVYGIPNCDTVKRARAWLAEQGHDYRFHDFKKAGVPDTRLDAWIAALGWEPLVNRQGTTWRKLDETVRAGVVDAASARALMLAQASVIKRPVVEWDDGRITVGFDAARWAAA</sequence>
<comment type="caution">
    <text evidence="3">The sequence shown here is derived from an EMBL/GenBank/DDBJ whole genome shotgun (WGS) entry which is preliminary data.</text>
</comment>
<dbReference type="Gene3D" id="3.40.30.10">
    <property type="entry name" value="Glutaredoxin"/>
    <property type="match status" value="1"/>
</dbReference>
<dbReference type="RefSeq" id="WP_009857228.1">
    <property type="nucleotide sequence ID" value="NZ_JAAOCD010000001.1"/>
</dbReference>
<dbReference type="NCBIfam" id="TIGR01617">
    <property type="entry name" value="arsC_related"/>
    <property type="match status" value="1"/>
</dbReference>
<dbReference type="InterPro" id="IPR006660">
    <property type="entry name" value="Arsenate_reductase-like"/>
</dbReference>
<accession>A0ABX0HQE7</accession>
<dbReference type="NCBIfam" id="NF008107">
    <property type="entry name" value="PRK10853.1"/>
    <property type="match status" value="1"/>
</dbReference>
<evidence type="ECO:0000256" key="2">
    <source>
        <dbReference type="PROSITE-ProRule" id="PRU01282"/>
    </source>
</evidence>
<dbReference type="CDD" id="cd03035">
    <property type="entry name" value="ArsC_Yffb"/>
    <property type="match status" value="1"/>
</dbReference>
<dbReference type="PANTHER" id="PTHR30041">
    <property type="entry name" value="ARSENATE REDUCTASE"/>
    <property type="match status" value="1"/>
</dbReference>
<dbReference type="PANTHER" id="PTHR30041:SF8">
    <property type="entry name" value="PROTEIN YFFB"/>
    <property type="match status" value="1"/>
</dbReference>
<protein>
    <submittedName>
        <fullName evidence="3">ArsC family reductase</fullName>
    </submittedName>
</protein>